<keyword evidence="1" id="KW-0677">Repeat</keyword>
<dbReference type="InterPro" id="IPR018683">
    <property type="entry name" value="DUF2169"/>
</dbReference>
<evidence type="ECO:0000256" key="1">
    <source>
        <dbReference type="ARBA" id="ARBA00022737"/>
    </source>
</evidence>
<dbReference type="Pfam" id="PF09937">
    <property type="entry name" value="DUF2169"/>
    <property type="match status" value="1"/>
</dbReference>
<feature type="domain" description="DUF2169" evidence="2">
    <location>
        <begin position="20"/>
        <end position="310"/>
    </location>
</feature>
<dbReference type="PANTHER" id="PTHR47485">
    <property type="entry name" value="THYLAKOID LUMENAL 17.4 KDA PROTEIN, CHLOROPLASTIC"/>
    <property type="match status" value="1"/>
</dbReference>
<gene>
    <name evidence="3" type="ORF">RC54_12435</name>
</gene>
<evidence type="ECO:0000313" key="4">
    <source>
        <dbReference type="Proteomes" id="UP000269199"/>
    </source>
</evidence>
<dbReference type="AlphaFoldDB" id="A0AAD0XGK9"/>
<dbReference type="RefSeq" id="WP_061789599.1">
    <property type="nucleotide sequence ID" value="NZ_CP024996.1"/>
</dbReference>
<dbReference type="PANTHER" id="PTHR47485:SF1">
    <property type="entry name" value="THYLAKOID LUMENAL 17.4 KDA PROTEIN, CHLOROPLASTIC"/>
    <property type="match status" value="1"/>
</dbReference>
<evidence type="ECO:0000259" key="2">
    <source>
        <dbReference type="Pfam" id="PF09937"/>
    </source>
</evidence>
<reference evidence="3 4" key="1">
    <citation type="submission" date="2017-11" db="EMBL/GenBank/DDBJ databases">
        <title>Complete genome sequence of Herbaspirillum rubrisubalbicans DSM 11543.</title>
        <authorList>
            <person name="Chen M."/>
            <person name="An Q."/>
        </authorList>
    </citation>
    <scope>NUCLEOTIDE SEQUENCE [LARGE SCALE GENOMIC DNA]</scope>
    <source>
        <strain evidence="3 4">DSM 11543</strain>
    </source>
</reference>
<protein>
    <recommendedName>
        <fullName evidence="2">DUF2169 domain-containing protein</fullName>
    </recommendedName>
</protein>
<dbReference type="Gene3D" id="2.160.20.80">
    <property type="entry name" value="E3 ubiquitin-protein ligase SopA"/>
    <property type="match status" value="3"/>
</dbReference>
<sequence length="911" mass="98821">MKHIKPTTLGLMKKPYQLRGQHYLVVSALGFFRLGVAYTSDAQDQNFRFLPDSQQWQKLLHVLPAGQAVDEIMPKARSEVLLTASAHAPQGKPVTELTVSLQLESWRKQLRVIGDRRWVNSLLPLYQVSEPAPFTQMPLSWERAYGGPRHTANPQGRGYTGHAMSALFGVNRGVLPNLEDPHAPVLSPAKAYAPAGVGPLPLHWSPRRERFGSFDQHWIEHDAPGLAADTDPLAFNRAPADQWLPQPLVGGEAYCLEHLHPQHPRIAGVLPGFVARGFVQRHGGELEEVALQPDTVWFFPEQDIGLLIYHGQIEIDDAEAQDITAVMVAYEDAQAPRSMQHYRDVFALRSDADTAPLHLYNESQLAPLPGDAVLAGREAQRQAEALARQARVETATAGIQQDLCERYDLPLPTPGVPAGPVAMQTADTSARLSAQEIADGDFDLTGVVAQARARADQARTHGEQQMARLQQMKAELQATYGEHAGTATEHRLAGDTVAQKNAAFDLACVPAYDLLPADSQALALAPAVDAMLANLKLPAPQDPAVIASLREKFSQSLLQLPALRRRGRHAAMTPSAPAQALAPEVAAWLGLQIRQWHQGGALLAGRDLAGIDLREADLRGADLREVMLEQADLRGACLAGANLEGAVLCGAMLDGADFTDARLHHANLCASSAAGTCFAGADLRQARVSHARWQGSTLRAARLNDCLAQHIDLTSACLDLADLRGASLLQAQAPHSSWQGASLDKTVLLKAVLDHADFSRAQLQRVTLLDASLVGSRWQAANLVKVVAGGTADWSGADLRDLRAAQCGWHGARFCGADLSDAHCLRCTFDTCDFDAARLHRTLLANSRFMNARFHRADAMQADFYQAMCRKTDFSDANLHLASLIQADLSGADLTGATLTQTRLDDQRRAA</sequence>
<dbReference type="EMBL" id="CP024996">
    <property type="protein sequence ID" value="AYR24577.1"/>
    <property type="molecule type" value="Genomic_DNA"/>
</dbReference>
<dbReference type="Proteomes" id="UP000269199">
    <property type="component" value="Chromosome"/>
</dbReference>
<evidence type="ECO:0000313" key="3">
    <source>
        <dbReference type="EMBL" id="AYR24577.1"/>
    </source>
</evidence>
<proteinExistence type="predicted"/>
<dbReference type="InterPro" id="IPR001646">
    <property type="entry name" value="5peptide_repeat"/>
</dbReference>
<name>A0AAD0XGK9_9BURK</name>
<organism evidence="3 4">
    <name type="scientific">Herbaspirillum rubrisubalbicans</name>
    <dbReference type="NCBI Taxonomy" id="80842"/>
    <lineage>
        <taxon>Bacteria</taxon>
        <taxon>Pseudomonadati</taxon>
        <taxon>Pseudomonadota</taxon>
        <taxon>Betaproteobacteria</taxon>
        <taxon>Burkholderiales</taxon>
        <taxon>Oxalobacteraceae</taxon>
        <taxon>Herbaspirillum</taxon>
    </lineage>
</organism>
<dbReference type="SUPFAM" id="SSF141571">
    <property type="entry name" value="Pentapeptide repeat-like"/>
    <property type="match status" value="2"/>
</dbReference>
<accession>A0AAD0XGK9</accession>
<dbReference type="Pfam" id="PF00805">
    <property type="entry name" value="Pentapeptide"/>
    <property type="match status" value="5"/>
</dbReference>